<dbReference type="STRING" id="946483.Cenrod_1403"/>
<dbReference type="SUPFAM" id="SSF51905">
    <property type="entry name" value="FAD/NAD(P)-binding domain"/>
    <property type="match status" value="1"/>
</dbReference>
<reference evidence="2 3" key="1">
    <citation type="journal article" date="2013" name="Genome Biol.">
        <title>Genomic analysis reveals key aspects of prokaryotic symbiosis in the phototrophic consortium "Chlorochromatium aggregatum".</title>
        <authorList>
            <person name="Liu Z."/>
            <person name="Muller J."/>
            <person name="Li T."/>
            <person name="Alvey R.M."/>
            <person name="Vogl K."/>
            <person name="Frigaard N.U."/>
            <person name="Rockwell N.C."/>
            <person name="Boyd E.S."/>
            <person name="Tomsho L.P."/>
            <person name="Schuster S.C."/>
            <person name="Henke P."/>
            <person name="Rohde M."/>
            <person name="Overmann J."/>
            <person name="Bryant D.A."/>
        </authorList>
    </citation>
    <scope>NUCLEOTIDE SEQUENCE [LARGE SCALE GENOMIC DNA]</scope>
    <source>
        <strain evidence="2">CR</strain>
    </source>
</reference>
<dbReference type="PANTHER" id="PTHR42923">
    <property type="entry name" value="PROTOPORPHYRINOGEN OXIDASE"/>
    <property type="match status" value="1"/>
</dbReference>
<protein>
    <submittedName>
        <fullName evidence="2">NAD/FAD-binding-like protein</fullName>
    </submittedName>
</protein>
<gene>
    <name evidence="2" type="ORF">Cenrod_1403</name>
</gene>
<dbReference type="EMBL" id="CP004885">
    <property type="protein sequence ID" value="AGX87490.1"/>
    <property type="molecule type" value="Genomic_DNA"/>
</dbReference>
<dbReference type="HOGENOM" id="CLU_022687_2_1_4"/>
<proteinExistence type="predicted"/>
<dbReference type="Proteomes" id="UP000017184">
    <property type="component" value="Chromosome"/>
</dbReference>
<sequence length="436" mass="46656">MDVAVIGAGWAGLAAAVAARSQGYDVTVFEATRTVGGRARTLLEPQVLLDGTSAILDNGQHILSGAYTATLQLLDTVGVDAAHTLLPQGLDLRYPDGTGLRFPDWHPTLDLLWASLRARGWHLRDALALLRNAAAWQSAGFSCNPAITVAELCAHLPQRVRSGLIDPLCVSALNTPAHLASAHMFLRVLHDGVVGCPRGARLLLPTVDLGRLFPQAALAWLREQGVACHLGERVESLVHHGRGWRVGDEEFSAVLLATDAAQSARILHASLNSTPAIMAQRLLSWAAMAQELRTTAIATVYAWGAGLRLPRPMCHLPSDDEHPAQFVFDRGQLGGPAGLLAFVVSDSNATREHTEEAVLHQAREQLGWTLTPVQTVVEKRATFCCEPRIARPPHRIAPGLLACADFVANPYPATLEGAVRNALDAVRALPVATPLG</sequence>
<dbReference type="InterPro" id="IPR036188">
    <property type="entry name" value="FAD/NAD-bd_sf"/>
</dbReference>
<keyword evidence="3" id="KW-1185">Reference proteome</keyword>
<name>U5N853_9BURK</name>
<evidence type="ECO:0000259" key="1">
    <source>
        <dbReference type="Pfam" id="PF01593"/>
    </source>
</evidence>
<dbReference type="eggNOG" id="COG1232">
    <property type="taxonomic scope" value="Bacteria"/>
</dbReference>
<dbReference type="Pfam" id="PF01593">
    <property type="entry name" value="Amino_oxidase"/>
    <property type="match status" value="1"/>
</dbReference>
<feature type="domain" description="Amine oxidase" evidence="1">
    <location>
        <begin position="11"/>
        <end position="428"/>
    </location>
</feature>
<dbReference type="OrthoDB" id="7849608at2"/>
<dbReference type="InterPro" id="IPR050464">
    <property type="entry name" value="Zeta_carotene_desat/Oxidored"/>
</dbReference>
<dbReference type="RefSeq" id="WP_022772888.1">
    <property type="nucleotide sequence ID" value="NC_022576.1"/>
</dbReference>
<dbReference type="AlphaFoldDB" id="U5N853"/>
<evidence type="ECO:0000313" key="2">
    <source>
        <dbReference type="EMBL" id="AGX87490.1"/>
    </source>
</evidence>
<dbReference type="PATRIC" id="fig|946483.4.peg.1414"/>
<accession>U5N853</accession>
<dbReference type="GO" id="GO:0016491">
    <property type="term" value="F:oxidoreductase activity"/>
    <property type="evidence" value="ECO:0007669"/>
    <property type="project" value="InterPro"/>
</dbReference>
<dbReference type="PANTHER" id="PTHR42923:SF47">
    <property type="entry name" value="BLR3003 PROTEIN"/>
    <property type="match status" value="1"/>
</dbReference>
<evidence type="ECO:0000313" key="3">
    <source>
        <dbReference type="Proteomes" id="UP000017184"/>
    </source>
</evidence>
<dbReference type="Gene3D" id="3.50.50.60">
    <property type="entry name" value="FAD/NAD(P)-binding domain"/>
    <property type="match status" value="1"/>
</dbReference>
<dbReference type="InterPro" id="IPR002937">
    <property type="entry name" value="Amino_oxidase"/>
</dbReference>
<organism evidence="2 3">
    <name type="scientific">Candidatus Symbiobacter mobilis CR</name>
    <dbReference type="NCBI Taxonomy" id="946483"/>
    <lineage>
        <taxon>Bacteria</taxon>
        <taxon>Pseudomonadati</taxon>
        <taxon>Pseudomonadota</taxon>
        <taxon>Betaproteobacteria</taxon>
        <taxon>Burkholderiales</taxon>
        <taxon>Comamonadaceae</taxon>
    </lineage>
</organism>
<dbReference type="KEGG" id="cbx:Cenrod_1403"/>